<reference evidence="2" key="1">
    <citation type="submission" date="2022-12" db="EMBL/GenBank/DDBJ databases">
        <title>Chromosome-level genome assembly of the bean flower thrips Megalurothrips usitatus.</title>
        <authorList>
            <person name="Ma L."/>
            <person name="Liu Q."/>
            <person name="Li H."/>
            <person name="Cai W."/>
        </authorList>
    </citation>
    <scope>NUCLEOTIDE SEQUENCE</scope>
    <source>
        <strain evidence="2">Cailab_2022a</strain>
    </source>
</reference>
<dbReference type="AlphaFoldDB" id="A0AAV7XG81"/>
<keyword evidence="3" id="KW-1185">Reference proteome</keyword>
<evidence type="ECO:0000313" key="2">
    <source>
        <dbReference type="EMBL" id="KAJ1523733.1"/>
    </source>
</evidence>
<sequence length="128" mass="14685">MPRLQLSLFDEERNEKAKKGLRERVSDRLTVWTASAAPHKIYIQISNLPAPRSSGSSRRRRARWRPRWTSWRPTWPASATRTVCPPSRRWPPPWPCATTASTTSSGSTWPGRSACRTATRRRRKGCIS</sequence>
<dbReference type="Proteomes" id="UP001075354">
    <property type="component" value="Chromosome 10"/>
</dbReference>
<name>A0AAV7XG81_9NEOP</name>
<feature type="compositionally biased region" description="Basic residues" evidence="1">
    <location>
        <begin position="118"/>
        <end position="128"/>
    </location>
</feature>
<feature type="compositionally biased region" description="Low complexity" evidence="1">
    <location>
        <begin position="96"/>
        <end position="117"/>
    </location>
</feature>
<evidence type="ECO:0000313" key="3">
    <source>
        <dbReference type="Proteomes" id="UP001075354"/>
    </source>
</evidence>
<accession>A0AAV7XG81</accession>
<dbReference type="EMBL" id="JAPTSV010000010">
    <property type="protein sequence ID" value="KAJ1523733.1"/>
    <property type="molecule type" value="Genomic_DNA"/>
</dbReference>
<feature type="region of interest" description="Disordered" evidence="1">
    <location>
        <begin position="77"/>
        <end position="128"/>
    </location>
</feature>
<gene>
    <name evidence="2" type="ORF">ONE63_001566</name>
</gene>
<proteinExistence type="predicted"/>
<organism evidence="2 3">
    <name type="scientific">Megalurothrips usitatus</name>
    <name type="common">bean blossom thrips</name>
    <dbReference type="NCBI Taxonomy" id="439358"/>
    <lineage>
        <taxon>Eukaryota</taxon>
        <taxon>Metazoa</taxon>
        <taxon>Ecdysozoa</taxon>
        <taxon>Arthropoda</taxon>
        <taxon>Hexapoda</taxon>
        <taxon>Insecta</taxon>
        <taxon>Pterygota</taxon>
        <taxon>Neoptera</taxon>
        <taxon>Paraneoptera</taxon>
        <taxon>Thysanoptera</taxon>
        <taxon>Terebrantia</taxon>
        <taxon>Thripoidea</taxon>
        <taxon>Thripidae</taxon>
        <taxon>Megalurothrips</taxon>
    </lineage>
</organism>
<protein>
    <submittedName>
        <fullName evidence="2">Uncharacterized protein</fullName>
    </submittedName>
</protein>
<comment type="caution">
    <text evidence="2">The sequence shown here is derived from an EMBL/GenBank/DDBJ whole genome shotgun (WGS) entry which is preliminary data.</text>
</comment>
<evidence type="ECO:0000256" key="1">
    <source>
        <dbReference type="SAM" id="MobiDB-lite"/>
    </source>
</evidence>